<dbReference type="PROSITE" id="PS00178">
    <property type="entry name" value="AA_TRNA_LIGASE_I"/>
    <property type="match status" value="1"/>
</dbReference>
<dbReference type="InterPro" id="IPR009080">
    <property type="entry name" value="tRNAsynth_Ia_anticodon-bd"/>
</dbReference>
<dbReference type="VEuPathDB" id="FungiDB:FUN_010552"/>
<dbReference type="GO" id="GO:0004822">
    <property type="term" value="F:isoleucine-tRNA ligase activity"/>
    <property type="evidence" value="ECO:0007669"/>
    <property type="project" value="UniProtKB-EC"/>
</dbReference>
<feature type="domain" description="Methionyl/Valyl/Leucyl/Isoleucyl-tRNA synthetase anticodon-binding" evidence="16">
    <location>
        <begin position="694"/>
        <end position="850"/>
    </location>
</feature>
<dbReference type="CDD" id="cd07961">
    <property type="entry name" value="Anticodon_Ia_Ile_ABEc"/>
    <property type="match status" value="1"/>
</dbReference>
<dbReference type="HAMAP" id="MF_02003">
    <property type="entry name" value="Ile_tRNA_synth_type2"/>
    <property type="match status" value="1"/>
</dbReference>
<evidence type="ECO:0000256" key="6">
    <source>
        <dbReference type="ARBA" id="ARBA00022741"/>
    </source>
</evidence>
<dbReference type="GO" id="GO:0005524">
    <property type="term" value="F:ATP binding"/>
    <property type="evidence" value="ECO:0007669"/>
    <property type="project" value="UniProtKB-KW"/>
</dbReference>
<keyword evidence="6 14" id="KW-0547">Nucleotide-binding</keyword>
<dbReference type="FunFam" id="1.10.730.10:FF:000004">
    <property type="entry name" value="Isoleucyl-tRNA synthetase, cytoplasmic"/>
    <property type="match status" value="1"/>
</dbReference>
<name>A0A2N1MTH9_9GLOM</name>
<reference evidence="17 18" key="1">
    <citation type="submission" date="2016-04" db="EMBL/GenBank/DDBJ databases">
        <title>Genome analyses suggest a sexual origin of heterokaryosis in a supposedly ancient asexual fungus.</title>
        <authorList>
            <person name="Ropars J."/>
            <person name="Sedzielewska K."/>
            <person name="Noel J."/>
            <person name="Charron P."/>
            <person name="Farinelli L."/>
            <person name="Marton T."/>
            <person name="Kruger M."/>
            <person name="Pelin A."/>
            <person name="Brachmann A."/>
            <person name="Corradi N."/>
        </authorList>
    </citation>
    <scope>NUCLEOTIDE SEQUENCE [LARGE SCALE GENOMIC DNA]</scope>
    <source>
        <strain evidence="17 18">C2</strain>
    </source>
</reference>
<sequence>MSQTDGQFNFPKEEEKILEFWREIDAFRTQIRLSEGKPSFSFYDGPPFATGLPHYGHLLAGTIKDIVTRYASLTGHYVERRFGWDCHGLPVEHEIDKTFNIKGKDDVLAMGIDKYNYECRSIVMRYADAWRETVERIGRWIDFDNDYKTLNTSFMESVWWVFSQLYKKDQVYRGVRIMPFSTACTTPIANFEAAQNYKDVNDPAIVVSFPLVNEPETLLLAWTTTPWTLPSNLALCTHPEYEYIKIKDELSGRTYVLLEKCLNVLYKDPKKAKYTIEQRFFGKDMKGWEYIPIFDYFVSQFKGRGFIVLNDTYVTDDSGTGIVHQAPAFGEEDYRICLENKIITEDGFLPCPVDEQGRFTQEVADFAGIYVKEADKNIQKILKQKNRLIIQSQLKHSYPFCWRSDTPLIYKAVPSWFVRVKPIIEKLLKNNKESYWVPEAIKEKRFVNWITNARDWNVSRNRYWGTPIPLWVSDDYEEIVCIGSLAELEELSGCDKLTDIHREKVDQITIPSKKGKGQLKRVEEVFDCWFESGSMPYAQCHYPFENKERFESSFPADFIAEGLDQTRGWFYTLMVLSTHLFDKPAFKNLIVNGLVLASDGKKMSKSLKNYPDPMFIINAYGADALRLYLINSPVVRAEPLRFKEDGVKEVISKIFLPWYNAYRFFISQVALLQKESGIEFLYNPLAKKSTNVMDKWILACSQSLIKFVREEMKAYRLYTVVPRLLGLIEQLTNWYVRFNRKRLKGENGPEDTIDALNTLYEVLFTLCRSMSAFTPFLTEYMYQRLQKYFPSSGTNEEVRSVHFLSFPEIREEYFDLEIERIVSRMQAVIEMGRYIREKNNIGLKTPLKELIVIHSDSQYHSDILSLKNYIIEELNVKNLVVTSEEDKFGIKYRAEADWKVLGQKLKKDAVKIKEALPKLTSEQVKEFVKNGEITINGIKIFEEDLQVVRYFEDANSHYETNNNKDVLILLDIQVYQDLQEEGYAREIVNRVQRLRKKAGLQPIDPILMYYKLTKDTENRIEKVLQSQSDFIVKVLKRPLLPISEKSESSEIIIEEEQEVNESTFILFFIKDW</sequence>
<evidence type="ECO:0000259" key="15">
    <source>
        <dbReference type="Pfam" id="PF00133"/>
    </source>
</evidence>
<evidence type="ECO:0000313" key="18">
    <source>
        <dbReference type="Proteomes" id="UP000233469"/>
    </source>
</evidence>
<comment type="similarity">
    <text evidence="2 14">Belongs to the class-I aminoacyl-tRNA synthetase family.</text>
</comment>
<dbReference type="InterPro" id="IPR002301">
    <property type="entry name" value="Ile-tRNA-ligase"/>
</dbReference>
<dbReference type="NCBIfam" id="TIGR00392">
    <property type="entry name" value="ileS"/>
    <property type="match status" value="1"/>
</dbReference>
<evidence type="ECO:0000256" key="8">
    <source>
        <dbReference type="ARBA" id="ARBA00022917"/>
    </source>
</evidence>
<dbReference type="InterPro" id="IPR033709">
    <property type="entry name" value="Anticodon_Ile_ABEc"/>
</dbReference>
<dbReference type="InterPro" id="IPR014729">
    <property type="entry name" value="Rossmann-like_a/b/a_fold"/>
</dbReference>
<keyword evidence="8 14" id="KW-0648">Protein biosynthesis</keyword>
<dbReference type="InterPro" id="IPR001412">
    <property type="entry name" value="aa-tRNA-synth_I_CS"/>
</dbReference>
<dbReference type="FunFam" id="3.40.50.620:FF:000050">
    <property type="entry name" value="Isoleucyl-tRNA synthetase,cytoplasmic"/>
    <property type="match status" value="1"/>
</dbReference>
<evidence type="ECO:0000313" key="17">
    <source>
        <dbReference type="EMBL" id="PKK64920.1"/>
    </source>
</evidence>
<evidence type="ECO:0000256" key="7">
    <source>
        <dbReference type="ARBA" id="ARBA00022840"/>
    </source>
</evidence>
<comment type="caution">
    <text evidence="17">The sequence shown here is derived from an EMBL/GenBank/DDBJ whole genome shotgun (WGS) entry which is preliminary data.</text>
</comment>
<dbReference type="SUPFAM" id="SSF47323">
    <property type="entry name" value="Anticodon-binding domain of a subclass of class I aminoacyl-tRNA synthetases"/>
    <property type="match status" value="1"/>
</dbReference>
<dbReference type="GO" id="GO:0005737">
    <property type="term" value="C:cytoplasm"/>
    <property type="evidence" value="ECO:0007669"/>
    <property type="project" value="UniProtKB-SubCell"/>
</dbReference>
<evidence type="ECO:0000256" key="14">
    <source>
        <dbReference type="RuleBase" id="RU363035"/>
    </source>
</evidence>
<evidence type="ECO:0000256" key="11">
    <source>
        <dbReference type="ARBA" id="ARBA00048359"/>
    </source>
</evidence>
<accession>A0A2N1MTH9</accession>
<comment type="catalytic activity">
    <reaction evidence="11">
        <text>tRNA(Ile) + L-isoleucine + ATP = L-isoleucyl-tRNA(Ile) + AMP + diphosphate</text>
        <dbReference type="Rhea" id="RHEA:11060"/>
        <dbReference type="Rhea" id="RHEA-COMP:9666"/>
        <dbReference type="Rhea" id="RHEA-COMP:9695"/>
        <dbReference type="ChEBI" id="CHEBI:30616"/>
        <dbReference type="ChEBI" id="CHEBI:33019"/>
        <dbReference type="ChEBI" id="CHEBI:58045"/>
        <dbReference type="ChEBI" id="CHEBI:78442"/>
        <dbReference type="ChEBI" id="CHEBI:78528"/>
        <dbReference type="ChEBI" id="CHEBI:456215"/>
        <dbReference type="EC" id="6.1.1.5"/>
    </reaction>
</comment>
<dbReference type="PANTHER" id="PTHR42780">
    <property type="entry name" value="SOLEUCYL-TRNA SYNTHETASE"/>
    <property type="match status" value="1"/>
</dbReference>
<dbReference type="PANTHER" id="PTHR42780:SF1">
    <property type="entry name" value="ISOLEUCINE--TRNA LIGASE, CYTOPLASMIC"/>
    <property type="match status" value="1"/>
</dbReference>
<dbReference type="Proteomes" id="UP000233469">
    <property type="component" value="Unassembled WGS sequence"/>
</dbReference>
<dbReference type="SUPFAM" id="SSF52374">
    <property type="entry name" value="Nucleotidylyl transferase"/>
    <property type="match status" value="1"/>
</dbReference>
<dbReference type="VEuPathDB" id="FungiDB:RhiirA1_470972"/>
<dbReference type="EC" id="6.1.1.5" evidence="3"/>
<comment type="subcellular location">
    <subcellularLocation>
        <location evidence="1">Cytoplasm</location>
    </subcellularLocation>
</comment>
<organism evidence="17 18">
    <name type="scientific">Rhizophagus irregularis</name>
    <dbReference type="NCBI Taxonomy" id="588596"/>
    <lineage>
        <taxon>Eukaryota</taxon>
        <taxon>Fungi</taxon>
        <taxon>Fungi incertae sedis</taxon>
        <taxon>Mucoromycota</taxon>
        <taxon>Glomeromycotina</taxon>
        <taxon>Glomeromycetes</taxon>
        <taxon>Glomerales</taxon>
        <taxon>Glomeraceae</taxon>
        <taxon>Rhizophagus</taxon>
    </lineage>
</organism>
<evidence type="ECO:0000256" key="13">
    <source>
        <dbReference type="ARBA" id="ARBA00072822"/>
    </source>
</evidence>
<dbReference type="SUPFAM" id="SSF50677">
    <property type="entry name" value="ValRS/IleRS/LeuRS editing domain"/>
    <property type="match status" value="1"/>
</dbReference>
<dbReference type="Gene3D" id="1.10.730.10">
    <property type="entry name" value="Isoleucyl-tRNA Synthetase, Domain 1"/>
    <property type="match status" value="1"/>
</dbReference>
<evidence type="ECO:0000256" key="10">
    <source>
        <dbReference type="ARBA" id="ARBA00032665"/>
    </source>
</evidence>
<dbReference type="GO" id="GO:0000049">
    <property type="term" value="F:tRNA binding"/>
    <property type="evidence" value="ECO:0007669"/>
    <property type="project" value="InterPro"/>
</dbReference>
<evidence type="ECO:0000256" key="12">
    <source>
        <dbReference type="ARBA" id="ARBA00069879"/>
    </source>
</evidence>
<dbReference type="Pfam" id="PF19302">
    <property type="entry name" value="DUF5915"/>
    <property type="match status" value="1"/>
</dbReference>
<keyword evidence="9 14" id="KW-0030">Aminoacyl-tRNA synthetase</keyword>
<dbReference type="Pfam" id="PF08264">
    <property type="entry name" value="Anticodon_1"/>
    <property type="match status" value="1"/>
</dbReference>
<dbReference type="FunFam" id="3.90.740.10:FF:000044">
    <property type="entry name" value="Isoleucine--tRNA ligase"/>
    <property type="match status" value="1"/>
</dbReference>
<evidence type="ECO:0000256" key="2">
    <source>
        <dbReference type="ARBA" id="ARBA00005594"/>
    </source>
</evidence>
<keyword evidence="7 14" id="KW-0067">ATP-binding</keyword>
<keyword evidence="5 14" id="KW-0436">Ligase</keyword>
<dbReference type="Pfam" id="PF00133">
    <property type="entry name" value="tRNA-synt_1"/>
    <property type="match status" value="1"/>
</dbReference>
<dbReference type="Gene3D" id="3.40.50.620">
    <property type="entry name" value="HUPs"/>
    <property type="match status" value="2"/>
</dbReference>
<feature type="domain" description="Aminoacyl-tRNA synthetase class Ia" evidence="15">
    <location>
        <begin position="16"/>
        <end position="638"/>
    </location>
</feature>
<dbReference type="AlphaFoldDB" id="A0A2N1MTH9"/>
<evidence type="ECO:0000256" key="1">
    <source>
        <dbReference type="ARBA" id="ARBA00004496"/>
    </source>
</evidence>
<dbReference type="InterPro" id="IPR009008">
    <property type="entry name" value="Val/Leu/Ile-tRNA-synth_edit"/>
</dbReference>
<evidence type="ECO:0000256" key="9">
    <source>
        <dbReference type="ARBA" id="ARBA00023146"/>
    </source>
</evidence>
<dbReference type="CDD" id="cd00818">
    <property type="entry name" value="IleRS_core"/>
    <property type="match status" value="1"/>
</dbReference>
<dbReference type="GO" id="GO:0006428">
    <property type="term" value="P:isoleucyl-tRNA aminoacylation"/>
    <property type="evidence" value="ECO:0007669"/>
    <property type="project" value="InterPro"/>
</dbReference>
<evidence type="ECO:0000259" key="16">
    <source>
        <dbReference type="Pfam" id="PF08264"/>
    </source>
</evidence>
<dbReference type="InterPro" id="IPR002300">
    <property type="entry name" value="aa-tRNA-synth_Ia"/>
</dbReference>
<dbReference type="VEuPathDB" id="FungiDB:RhiirFUN_015836"/>
<dbReference type="GO" id="GO:0002161">
    <property type="term" value="F:aminoacyl-tRNA deacylase activity"/>
    <property type="evidence" value="ECO:0007669"/>
    <property type="project" value="InterPro"/>
</dbReference>
<gene>
    <name evidence="17" type="ORF">RhiirC2_809863</name>
</gene>
<dbReference type="InterPro" id="IPR023586">
    <property type="entry name" value="Ile-tRNA-ligase_type2"/>
</dbReference>
<evidence type="ECO:0000256" key="3">
    <source>
        <dbReference type="ARBA" id="ARBA00013165"/>
    </source>
</evidence>
<dbReference type="InterPro" id="IPR013155">
    <property type="entry name" value="M/V/L/I-tRNA-synth_anticd-bd"/>
</dbReference>
<dbReference type="EMBL" id="LLXL01001356">
    <property type="protein sequence ID" value="PKK64920.1"/>
    <property type="molecule type" value="Genomic_DNA"/>
</dbReference>
<evidence type="ECO:0000256" key="5">
    <source>
        <dbReference type="ARBA" id="ARBA00022598"/>
    </source>
</evidence>
<reference evidence="17 18" key="2">
    <citation type="submission" date="2017-10" db="EMBL/GenBank/DDBJ databases">
        <title>Extensive intraspecific genome diversity in a model arbuscular mycorrhizal fungus.</title>
        <authorList>
            <person name="Chen E.C.H."/>
            <person name="Morin E."/>
            <person name="Baudet D."/>
            <person name="Noel J."/>
            <person name="Ndikumana S."/>
            <person name="Charron P."/>
            <person name="St-Onge C."/>
            <person name="Giorgi J."/>
            <person name="Grigoriev I.V."/>
            <person name="Roux C."/>
            <person name="Martin F.M."/>
            <person name="Corradi N."/>
        </authorList>
    </citation>
    <scope>NUCLEOTIDE SEQUENCE [LARGE SCALE GENOMIC DNA]</scope>
    <source>
        <strain evidence="17 18">C2</strain>
    </source>
</reference>
<protein>
    <recommendedName>
        <fullName evidence="12">Isoleucine--tRNA ligase, cytoplasmic</fullName>
        <ecNumber evidence="3">6.1.1.5</ecNumber>
    </recommendedName>
    <alternativeName>
        <fullName evidence="10">Isoleucyl-tRNA synthetase</fullName>
    </alternativeName>
    <alternativeName>
        <fullName evidence="13">Probable isoleucine--tRNA ligase, cytoplasmic</fullName>
    </alternativeName>
</protein>
<dbReference type="PRINTS" id="PR00984">
    <property type="entry name" value="TRNASYNTHILE"/>
</dbReference>
<proteinExistence type="inferred from homology"/>
<evidence type="ECO:0000256" key="4">
    <source>
        <dbReference type="ARBA" id="ARBA00022490"/>
    </source>
</evidence>
<dbReference type="FunFam" id="3.40.50.620:FF:000023">
    <property type="entry name" value="Isoleucyl-tRNA synthetase,cytoplasmic"/>
    <property type="match status" value="1"/>
</dbReference>
<keyword evidence="4" id="KW-0963">Cytoplasm</keyword>